<dbReference type="SUPFAM" id="SSF48452">
    <property type="entry name" value="TPR-like"/>
    <property type="match status" value="1"/>
</dbReference>
<dbReference type="Pfam" id="PF14322">
    <property type="entry name" value="SusD-like_3"/>
    <property type="match status" value="1"/>
</dbReference>
<evidence type="ECO:0000256" key="6">
    <source>
        <dbReference type="PROSITE-ProRule" id="PRU00339"/>
    </source>
</evidence>
<feature type="domain" description="SusD-like N-terminal" evidence="8">
    <location>
        <begin position="22"/>
        <end position="226"/>
    </location>
</feature>
<comment type="subcellular location">
    <subcellularLocation>
        <location evidence="1">Cell outer membrane</location>
    </subcellularLocation>
</comment>
<reference evidence="9 10" key="1">
    <citation type="submission" date="2020-08" db="EMBL/GenBank/DDBJ databases">
        <title>Genomic Encyclopedia of Type Strains, Phase IV (KMG-V): Genome sequencing to study the core and pangenomes of soil and plant-associated prokaryotes.</title>
        <authorList>
            <person name="Whitman W."/>
        </authorList>
    </citation>
    <scope>NUCLEOTIDE SEQUENCE [LARGE SCALE GENOMIC DNA]</scope>
    <source>
        <strain evidence="9 10">M2T3</strain>
    </source>
</reference>
<comment type="caution">
    <text evidence="9">The sequence shown here is derived from an EMBL/GenBank/DDBJ whole genome shotgun (WGS) entry which is preliminary data.</text>
</comment>
<dbReference type="PROSITE" id="PS50005">
    <property type="entry name" value="TPR"/>
    <property type="match status" value="1"/>
</dbReference>
<gene>
    <name evidence="9" type="ORF">HDF25_001085</name>
</gene>
<dbReference type="RefSeq" id="WP_184623545.1">
    <property type="nucleotide sequence ID" value="NZ_JACHCC010000003.1"/>
</dbReference>
<evidence type="ECO:0000313" key="10">
    <source>
        <dbReference type="Proteomes" id="UP000521017"/>
    </source>
</evidence>
<dbReference type="InterPro" id="IPR033985">
    <property type="entry name" value="SusD-like_N"/>
</dbReference>
<dbReference type="Pfam" id="PF07980">
    <property type="entry name" value="SusD_RagB"/>
    <property type="match status" value="1"/>
</dbReference>
<name>A0A7X0J0Q3_9SPHI</name>
<dbReference type="InterPro" id="IPR012944">
    <property type="entry name" value="SusD_RagB_dom"/>
</dbReference>
<evidence type="ECO:0000259" key="7">
    <source>
        <dbReference type="Pfam" id="PF07980"/>
    </source>
</evidence>
<accession>A0A7X0J0Q3</accession>
<protein>
    <submittedName>
        <fullName evidence="9">Tetratricopeptide (TPR) repeat protein</fullName>
    </submittedName>
</protein>
<sequence length="459" mass="51201">MNRAPYYLSLALLIICMSGCKKFLNVRPDNINLNVSTVEDFEAMLNSSSLATPDYLISDLVSDDVLLGQGVLMRGAGQSYVNAYLWANTVWSASDNDLMYNTSYQDILQMNIILDNIGNAEGGTAQRKEIVNAQARINRAYYYLQLVNLYGLDYQSASAAKDLGVPLILHPDANARPVRATVQQVYDQILSDLNVAVSSVSLPEFGVDVIHPGKASAYALMARTYLYMGNYEKALGAAESALKIKSTLLDYGTQQKYMTLKDQQSNPEILLARVCMDVDFYNNYFLTINASKELQGLLGNNDLRFTNCFNPPGDYQTYMDIGGTSMQFNYSIGVPEMMLIKAECLARSGDEAGALDLVNTLRKYRYKPADYTLLKTDGNKDALTLVLEERRRELFFKGGVRLFDLKRLNREGKFKKDLERLSDIDGTSLTTLPAGSPRYLMPFAPVIIANNPLMIQNGR</sequence>
<dbReference type="InterPro" id="IPR011990">
    <property type="entry name" value="TPR-like_helical_dom_sf"/>
</dbReference>
<evidence type="ECO:0000256" key="1">
    <source>
        <dbReference type="ARBA" id="ARBA00004442"/>
    </source>
</evidence>
<dbReference type="EMBL" id="JACHCC010000003">
    <property type="protein sequence ID" value="MBB6498944.1"/>
    <property type="molecule type" value="Genomic_DNA"/>
</dbReference>
<feature type="domain" description="RagB/SusD" evidence="7">
    <location>
        <begin position="336"/>
        <end position="457"/>
    </location>
</feature>
<evidence type="ECO:0000313" key="9">
    <source>
        <dbReference type="EMBL" id="MBB6498944.1"/>
    </source>
</evidence>
<evidence type="ECO:0000256" key="2">
    <source>
        <dbReference type="ARBA" id="ARBA00006275"/>
    </source>
</evidence>
<feature type="repeat" description="TPR" evidence="6">
    <location>
        <begin position="215"/>
        <end position="248"/>
    </location>
</feature>
<dbReference type="GO" id="GO:0009279">
    <property type="term" value="C:cell outer membrane"/>
    <property type="evidence" value="ECO:0007669"/>
    <property type="project" value="UniProtKB-SubCell"/>
</dbReference>
<dbReference type="AlphaFoldDB" id="A0A7X0J0Q3"/>
<dbReference type="InterPro" id="IPR019734">
    <property type="entry name" value="TPR_rpt"/>
</dbReference>
<comment type="similarity">
    <text evidence="2">Belongs to the SusD family.</text>
</comment>
<evidence type="ECO:0000256" key="3">
    <source>
        <dbReference type="ARBA" id="ARBA00022729"/>
    </source>
</evidence>
<organism evidence="9 10">
    <name type="scientific">Pedobacter cryoconitis</name>
    <dbReference type="NCBI Taxonomy" id="188932"/>
    <lineage>
        <taxon>Bacteria</taxon>
        <taxon>Pseudomonadati</taxon>
        <taxon>Bacteroidota</taxon>
        <taxon>Sphingobacteriia</taxon>
        <taxon>Sphingobacteriales</taxon>
        <taxon>Sphingobacteriaceae</taxon>
        <taxon>Pedobacter</taxon>
    </lineage>
</organism>
<evidence type="ECO:0000256" key="4">
    <source>
        <dbReference type="ARBA" id="ARBA00023136"/>
    </source>
</evidence>
<dbReference type="Proteomes" id="UP000521017">
    <property type="component" value="Unassembled WGS sequence"/>
</dbReference>
<keyword evidence="5" id="KW-0998">Cell outer membrane</keyword>
<keyword evidence="3" id="KW-0732">Signal</keyword>
<evidence type="ECO:0000259" key="8">
    <source>
        <dbReference type="Pfam" id="PF14322"/>
    </source>
</evidence>
<dbReference type="SMART" id="SM00028">
    <property type="entry name" value="TPR"/>
    <property type="match status" value="1"/>
</dbReference>
<keyword evidence="6" id="KW-0802">TPR repeat</keyword>
<proteinExistence type="inferred from homology"/>
<keyword evidence="4" id="KW-0472">Membrane</keyword>
<dbReference type="Gene3D" id="1.25.40.390">
    <property type="match status" value="1"/>
</dbReference>
<evidence type="ECO:0000256" key="5">
    <source>
        <dbReference type="ARBA" id="ARBA00023237"/>
    </source>
</evidence>